<evidence type="ECO:0000313" key="1">
    <source>
        <dbReference type="EMBL" id="CAJ1394957.1"/>
    </source>
</evidence>
<comment type="caution">
    <text evidence="1">The sequence shown here is derived from an EMBL/GenBank/DDBJ whole genome shotgun (WGS) entry which is preliminary data.</text>
</comment>
<name>A0AA36N5D0_9DINO</name>
<reference evidence="1" key="1">
    <citation type="submission" date="2023-08" db="EMBL/GenBank/DDBJ databases">
        <authorList>
            <person name="Chen Y."/>
            <person name="Shah S."/>
            <person name="Dougan E. K."/>
            <person name="Thang M."/>
            <person name="Chan C."/>
        </authorList>
    </citation>
    <scope>NUCLEOTIDE SEQUENCE</scope>
</reference>
<keyword evidence="2" id="KW-1185">Reference proteome</keyword>
<sequence>MAEQRAADDLYRRTLRLLVSVAAELAFPKFQLRGGHTLGDGFLYELEGGNNSVEEVESIKQKLADLVESGDAIEQVTKPWKEAVAYFKERSLTGAAALLASRVTSEVPCYQCRGVLRLNLFPVHERAAALKAGTYNLVHYREIPGFVAAYTKDYELQSALLSAHVDHKCFCKAYQVRSVGELNGLQQVGRGRKDFVLACEFRQECKISEIIAKARASRALRDSRAASASKARSFLDGPFQQCHGNLEQSVGHGGYFR</sequence>
<accession>A0AA36N5D0</accession>
<gene>
    <name evidence="1" type="ORF">EVOR1521_LOCUS19505</name>
</gene>
<proteinExistence type="predicted"/>
<organism evidence="1 2">
    <name type="scientific">Effrenium voratum</name>
    <dbReference type="NCBI Taxonomy" id="2562239"/>
    <lineage>
        <taxon>Eukaryota</taxon>
        <taxon>Sar</taxon>
        <taxon>Alveolata</taxon>
        <taxon>Dinophyceae</taxon>
        <taxon>Suessiales</taxon>
        <taxon>Symbiodiniaceae</taxon>
        <taxon>Effrenium</taxon>
    </lineage>
</organism>
<dbReference type="EMBL" id="CAUJNA010003001">
    <property type="protein sequence ID" value="CAJ1394957.1"/>
    <property type="molecule type" value="Genomic_DNA"/>
</dbReference>
<dbReference type="InterPro" id="IPR018163">
    <property type="entry name" value="Thr/Ala-tRNA-synth_IIc_edit"/>
</dbReference>
<dbReference type="AlphaFoldDB" id="A0AA36N5D0"/>
<dbReference type="GO" id="GO:0000166">
    <property type="term" value="F:nucleotide binding"/>
    <property type="evidence" value="ECO:0007669"/>
    <property type="project" value="InterPro"/>
</dbReference>
<dbReference type="Proteomes" id="UP001178507">
    <property type="component" value="Unassembled WGS sequence"/>
</dbReference>
<dbReference type="Gene3D" id="3.30.980.10">
    <property type="entry name" value="Threonyl-trna Synthetase, Chain A, domain 2"/>
    <property type="match status" value="1"/>
</dbReference>
<evidence type="ECO:0000313" key="2">
    <source>
        <dbReference type="Proteomes" id="UP001178507"/>
    </source>
</evidence>
<protein>
    <submittedName>
        <fullName evidence="1">Uncharacterized protein</fullName>
    </submittedName>
</protein>
<dbReference type="SUPFAM" id="SSF55186">
    <property type="entry name" value="ThrRS/AlaRS common domain"/>
    <property type="match status" value="1"/>
</dbReference>